<comment type="caution">
    <text evidence="1">The sequence shown here is derived from an EMBL/GenBank/DDBJ whole genome shotgun (WGS) entry which is preliminary data.</text>
</comment>
<keyword evidence="2" id="KW-1185">Reference proteome</keyword>
<dbReference type="EMBL" id="QWDM01000017">
    <property type="protein sequence ID" value="RUT68441.1"/>
    <property type="molecule type" value="Genomic_DNA"/>
</dbReference>
<reference evidence="2" key="1">
    <citation type="journal article" date="2019" name="Syst. Appl. Microbiol.">
        <title>Flavobacterium circumlabens sp. nov. and Flavobacterium cupreum sp. nov., two psychrotrophic species isolated from Antarctic environmental samples.</title>
        <authorList>
            <person name="Kralova S."/>
            <person name="Busse H.-J."/>
            <person name="Svec P."/>
            <person name="Maslanova I."/>
            <person name="Stankova E."/>
            <person name="Bartak M."/>
            <person name="Sedlacek I."/>
        </authorList>
    </citation>
    <scope>NUCLEOTIDE SEQUENCE [LARGE SCALE GENOMIC DNA]</scope>
    <source>
        <strain evidence="2">CCM 8825</strain>
    </source>
</reference>
<evidence type="ECO:0000313" key="1">
    <source>
        <dbReference type="EMBL" id="RUT68441.1"/>
    </source>
</evidence>
<dbReference type="AlphaFoldDB" id="A0A434A244"/>
<evidence type="ECO:0008006" key="3">
    <source>
        <dbReference type="Google" id="ProtNLM"/>
    </source>
</evidence>
<dbReference type="RefSeq" id="WP_127340309.1">
    <property type="nucleotide sequence ID" value="NZ_QWDM01000017.1"/>
</dbReference>
<evidence type="ECO:0000313" key="2">
    <source>
        <dbReference type="Proteomes" id="UP000288102"/>
    </source>
</evidence>
<dbReference type="Proteomes" id="UP000288102">
    <property type="component" value="Unassembled WGS sequence"/>
</dbReference>
<name>A0A434A244_9FLAO</name>
<dbReference type="OrthoDB" id="978531at2"/>
<dbReference type="PROSITE" id="PS51257">
    <property type="entry name" value="PROKAR_LIPOPROTEIN"/>
    <property type="match status" value="1"/>
</dbReference>
<gene>
    <name evidence="1" type="ORF">D0817_21260</name>
</gene>
<organism evidence="1 2">
    <name type="scientific">Flavobacterium cupreum</name>
    <dbReference type="NCBI Taxonomy" id="2133766"/>
    <lineage>
        <taxon>Bacteria</taxon>
        <taxon>Pseudomonadati</taxon>
        <taxon>Bacteroidota</taxon>
        <taxon>Flavobacteriia</taxon>
        <taxon>Flavobacteriales</taxon>
        <taxon>Flavobacteriaceae</taxon>
        <taxon>Flavobacterium</taxon>
    </lineage>
</organism>
<proteinExistence type="predicted"/>
<accession>A0A434A244</accession>
<sequence>MKYISILIVVILFTSCRITETIHFNADGSGSIEVVTFRDENSYMQLAGENYSREEKFQDTTYVFSEYIKKYNETFLKYTPEEQKLFQQYANVKVHLKKSSFEKEFRDVFSLDFNKISEVPDLYKTENYADDIRYNYALTAENHYYKIAYAFDGKVFKRMVAITNETEFQKAKEEFKKIDPKYASLKLTQLYFLKYHFPGKIKSVSNPKGILSPDKKSVVVEFQLSDCLQNPESTSLEVVLE</sequence>
<protein>
    <recommendedName>
        <fullName evidence="3">Lipoprotein</fullName>
    </recommendedName>
</protein>